<feature type="region of interest" description="Disordered" evidence="1">
    <location>
        <begin position="155"/>
        <end position="177"/>
    </location>
</feature>
<organism evidence="2 3">
    <name type="scientific">Athelia psychrophila</name>
    <dbReference type="NCBI Taxonomy" id="1759441"/>
    <lineage>
        <taxon>Eukaryota</taxon>
        <taxon>Fungi</taxon>
        <taxon>Dikarya</taxon>
        <taxon>Basidiomycota</taxon>
        <taxon>Agaricomycotina</taxon>
        <taxon>Agaricomycetes</taxon>
        <taxon>Agaricomycetidae</taxon>
        <taxon>Atheliales</taxon>
        <taxon>Atheliaceae</taxon>
        <taxon>Athelia</taxon>
    </lineage>
</organism>
<reference evidence="2 3" key="1">
    <citation type="journal article" date="2016" name="Mol. Biol. Evol.">
        <title>Comparative Genomics of Early-Diverging Mushroom-Forming Fungi Provides Insights into the Origins of Lignocellulose Decay Capabilities.</title>
        <authorList>
            <person name="Nagy L.G."/>
            <person name="Riley R."/>
            <person name="Tritt A."/>
            <person name="Adam C."/>
            <person name="Daum C."/>
            <person name="Floudas D."/>
            <person name="Sun H."/>
            <person name="Yadav J.S."/>
            <person name="Pangilinan J."/>
            <person name="Larsson K.H."/>
            <person name="Matsuura K."/>
            <person name="Barry K."/>
            <person name="Labutti K."/>
            <person name="Kuo R."/>
            <person name="Ohm R.A."/>
            <person name="Bhattacharya S.S."/>
            <person name="Shirouzu T."/>
            <person name="Yoshinaga Y."/>
            <person name="Martin F.M."/>
            <person name="Grigoriev I.V."/>
            <person name="Hibbett D.S."/>
        </authorList>
    </citation>
    <scope>NUCLEOTIDE SEQUENCE [LARGE SCALE GENOMIC DNA]</scope>
    <source>
        <strain evidence="2 3">CBS 109695</strain>
    </source>
</reference>
<evidence type="ECO:0000313" key="2">
    <source>
        <dbReference type="EMBL" id="KZP20067.1"/>
    </source>
</evidence>
<feature type="compositionally biased region" description="Basic and acidic residues" evidence="1">
    <location>
        <begin position="94"/>
        <end position="104"/>
    </location>
</feature>
<name>A0A166IQD0_9AGAM</name>
<proteinExistence type="predicted"/>
<feature type="compositionally biased region" description="Basic and acidic residues" evidence="1">
    <location>
        <begin position="155"/>
        <end position="172"/>
    </location>
</feature>
<dbReference type="Proteomes" id="UP000076532">
    <property type="component" value="Unassembled WGS sequence"/>
</dbReference>
<dbReference type="OrthoDB" id="3222645at2759"/>
<accession>A0A166IQD0</accession>
<dbReference type="STRING" id="436010.A0A166IQD0"/>
<gene>
    <name evidence="2" type="ORF">FIBSPDRAFT_1045132</name>
</gene>
<dbReference type="AlphaFoldDB" id="A0A166IQD0"/>
<dbReference type="EMBL" id="KV417558">
    <property type="protein sequence ID" value="KZP20067.1"/>
    <property type="molecule type" value="Genomic_DNA"/>
</dbReference>
<feature type="region of interest" description="Disordered" evidence="1">
    <location>
        <begin position="11"/>
        <end position="104"/>
    </location>
</feature>
<evidence type="ECO:0000256" key="1">
    <source>
        <dbReference type="SAM" id="MobiDB-lite"/>
    </source>
</evidence>
<sequence length="588" mass="65101">MSAVFGLFKNYLSPNTSGKQPRGAIADGLQTEGSPSYPQAERDGRDSVQESLSGMSITERADAETWESVSRESIPRESISRDRRSARTNSTTHRPRDDSARRWKEKFNQTERTLADSRHQLGITQKESDAKERRLDKITTECTGLRADMKDKDNKLSHAKSRLREAQKETETAKGQMLRKGIECDSLRAEREGNLVLMKDQQRRMEKAITERNDLRATVLAKDSTLAHVQTQLAQWKRKTQEATAQAHEDAVSFRKMTQDREGEAKVLRAEIASVRAELGSALKLLDDRTRELKGAQPFLTKTDSLSGAEAMGLVQALNADIFQLAAFMSDSFQPATIETPADEDPKGAHHRIKRHLGDQLVVSLNTLSHTDDPTILQMALQCYLVRVSQDITSDWTFDGTLVLAELYEQVRNSEDQAVAGRWRALSRSHLRHLSAGGKDVLPHIRNFVCAGLADVLISAKCQLSPPGVVEALTGRFRDNIYAIIDAALNINRILGEEITSGDFEIVTCQAGATFDPGSMEDTASDDPSYGKKSIVLCTTEMGLIKEWREVKGGQRAKETTVLLKPKVALESVLAQISSAGETRAALG</sequence>
<keyword evidence="3" id="KW-1185">Reference proteome</keyword>
<protein>
    <submittedName>
        <fullName evidence="2">Uncharacterized protein</fullName>
    </submittedName>
</protein>
<feature type="compositionally biased region" description="Basic and acidic residues" evidence="1">
    <location>
        <begin position="59"/>
        <end position="85"/>
    </location>
</feature>
<evidence type="ECO:0000313" key="3">
    <source>
        <dbReference type="Proteomes" id="UP000076532"/>
    </source>
</evidence>